<dbReference type="Pfam" id="PF08695">
    <property type="entry name" value="Coa1"/>
    <property type="match status" value="1"/>
</dbReference>
<dbReference type="Proteomes" id="UP000193986">
    <property type="component" value="Unassembled WGS sequence"/>
</dbReference>
<keyword evidence="2" id="KW-0472">Membrane</keyword>
<dbReference type="AlphaFoldDB" id="A0A1Y2AYE2"/>
<gene>
    <name evidence="3" type="ORF">BCR39DRAFT_227035</name>
</gene>
<dbReference type="InParanoid" id="A0A1Y2AYE2"/>
<feature type="region of interest" description="Disordered" evidence="1">
    <location>
        <begin position="1"/>
        <end position="90"/>
    </location>
</feature>
<evidence type="ECO:0000256" key="2">
    <source>
        <dbReference type="SAM" id="Phobius"/>
    </source>
</evidence>
<feature type="compositionally biased region" description="Polar residues" evidence="1">
    <location>
        <begin position="43"/>
        <end position="52"/>
    </location>
</feature>
<dbReference type="InterPro" id="IPR014807">
    <property type="entry name" value="Coa1"/>
</dbReference>
<protein>
    <submittedName>
        <fullName evidence="3">Uncharacterized protein</fullName>
    </submittedName>
</protein>
<dbReference type="InterPro" id="IPR042432">
    <property type="entry name" value="Coa1_fungi"/>
</dbReference>
<feature type="compositionally biased region" description="Polar residues" evidence="1">
    <location>
        <begin position="74"/>
        <end position="89"/>
    </location>
</feature>
<dbReference type="GO" id="GO:0005743">
    <property type="term" value="C:mitochondrial inner membrane"/>
    <property type="evidence" value="ECO:0007669"/>
    <property type="project" value="TreeGrafter"/>
</dbReference>
<accession>A0A1Y2AYE2</accession>
<evidence type="ECO:0000313" key="3">
    <source>
        <dbReference type="EMBL" id="ORY27474.1"/>
    </source>
</evidence>
<sequence>MRSLLRGRPIPSSSHTFPSRFISRPNSTTPPPSTPGTGKVEPTTFSERSSPRQVHPRPEAIRGLPPVGTKPAWSKTTTSTSNPSVSANEGHNAVNAMAFEGPSRPRMLYERVGTRELPNLKNRGWYYLALAALGLGGWGAFLLWATNAERIASSVFKSLTFQLRTSPDVIELLGRGVRPIEQWYTFGDPWISGSVCHLSFLRILWMWRTDRWSS</sequence>
<evidence type="ECO:0000256" key="1">
    <source>
        <dbReference type="SAM" id="MobiDB-lite"/>
    </source>
</evidence>
<comment type="caution">
    <text evidence="3">The sequence shown here is derived from an EMBL/GenBank/DDBJ whole genome shotgun (WGS) entry which is preliminary data.</text>
</comment>
<feature type="transmembrane region" description="Helical" evidence="2">
    <location>
        <begin position="125"/>
        <end position="145"/>
    </location>
</feature>
<evidence type="ECO:0000313" key="4">
    <source>
        <dbReference type="Proteomes" id="UP000193986"/>
    </source>
</evidence>
<dbReference type="PANTHER" id="PTHR28523:SF1">
    <property type="entry name" value="CYTOCHROME C OXIDASE ASSEMBLY FACTOR 1"/>
    <property type="match status" value="1"/>
</dbReference>
<keyword evidence="2" id="KW-1133">Transmembrane helix</keyword>
<keyword evidence="4" id="KW-1185">Reference proteome</keyword>
<reference evidence="3 4" key="1">
    <citation type="submission" date="2016-07" db="EMBL/GenBank/DDBJ databases">
        <title>Pervasive Adenine N6-methylation of Active Genes in Fungi.</title>
        <authorList>
            <consortium name="DOE Joint Genome Institute"/>
            <person name="Mondo S.J."/>
            <person name="Dannebaum R.O."/>
            <person name="Kuo R.C."/>
            <person name="Labutti K."/>
            <person name="Haridas S."/>
            <person name="Kuo A."/>
            <person name="Salamov A."/>
            <person name="Ahrendt S.R."/>
            <person name="Lipzen A."/>
            <person name="Sullivan W."/>
            <person name="Andreopoulos W.B."/>
            <person name="Clum A."/>
            <person name="Lindquist E."/>
            <person name="Daum C."/>
            <person name="Ramamoorthy G.K."/>
            <person name="Gryganskyi A."/>
            <person name="Culley D."/>
            <person name="Magnuson J.K."/>
            <person name="James T.Y."/>
            <person name="O'Malley M.A."/>
            <person name="Stajich J.E."/>
            <person name="Spatafora J.W."/>
            <person name="Visel A."/>
            <person name="Grigoriev I.V."/>
        </authorList>
    </citation>
    <scope>NUCLEOTIDE SEQUENCE [LARGE SCALE GENOMIC DNA]</scope>
    <source>
        <strain evidence="3 4">68-887.2</strain>
    </source>
</reference>
<dbReference type="GO" id="GO:0033617">
    <property type="term" value="P:mitochondrial respiratory chain complex IV assembly"/>
    <property type="evidence" value="ECO:0007669"/>
    <property type="project" value="InterPro"/>
</dbReference>
<name>A0A1Y2AYE2_9TREE</name>
<dbReference type="EMBL" id="MCFC01000038">
    <property type="protein sequence ID" value="ORY27474.1"/>
    <property type="molecule type" value="Genomic_DNA"/>
</dbReference>
<dbReference type="OrthoDB" id="2100652at2759"/>
<organism evidence="3 4">
    <name type="scientific">Naematelia encephala</name>
    <dbReference type="NCBI Taxonomy" id="71784"/>
    <lineage>
        <taxon>Eukaryota</taxon>
        <taxon>Fungi</taxon>
        <taxon>Dikarya</taxon>
        <taxon>Basidiomycota</taxon>
        <taxon>Agaricomycotina</taxon>
        <taxon>Tremellomycetes</taxon>
        <taxon>Tremellales</taxon>
        <taxon>Naemateliaceae</taxon>
        <taxon>Naematelia</taxon>
    </lineage>
</organism>
<proteinExistence type="predicted"/>
<dbReference type="PANTHER" id="PTHR28523">
    <property type="entry name" value="CYTOCHROME C OXIDASE ASSEMBLY FACTOR 1"/>
    <property type="match status" value="1"/>
</dbReference>
<keyword evidence="2" id="KW-0812">Transmembrane</keyword>